<evidence type="ECO:0000256" key="7">
    <source>
        <dbReference type="ARBA" id="ARBA00023015"/>
    </source>
</evidence>
<evidence type="ECO:0000313" key="12">
    <source>
        <dbReference type="EMBL" id="PRQ23281.1"/>
    </source>
</evidence>
<evidence type="ECO:0000256" key="3">
    <source>
        <dbReference type="ARBA" id="ARBA00022490"/>
    </source>
</evidence>
<evidence type="ECO:0000256" key="10">
    <source>
        <dbReference type="SAM" id="MobiDB-lite"/>
    </source>
</evidence>
<dbReference type="InterPro" id="IPR018866">
    <property type="entry name" value="Znf-4CXXC_R1"/>
</dbReference>
<keyword evidence="6" id="KW-0832">Ubl conjugation</keyword>
<evidence type="ECO:0000256" key="6">
    <source>
        <dbReference type="ARBA" id="ARBA00022843"/>
    </source>
</evidence>
<evidence type="ECO:0000259" key="11">
    <source>
        <dbReference type="Pfam" id="PF10497"/>
    </source>
</evidence>
<evidence type="ECO:0000256" key="5">
    <source>
        <dbReference type="ARBA" id="ARBA00022553"/>
    </source>
</evidence>
<dbReference type="GO" id="GO:0006355">
    <property type="term" value="P:regulation of DNA-templated transcription"/>
    <property type="evidence" value="ECO:0007669"/>
    <property type="project" value="InterPro"/>
</dbReference>
<keyword evidence="13" id="KW-1185">Reference proteome</keyword>
<feature type="region of interest" description="Disordered" evidence="10">
    <location>
        <begin position="1"/>
        <end position="45"/>
    </location>
</feature>
<dbReference type="Pfam" id="PF10497">
    <property type="entry name" value="zf-4CXXC_R1"/>
    <property type="match status" value="1"/>
</dbReference>
<dbReference type="OMA" id="CNKCELL"/>
<dbReference type="OrthoDB" id="298344at2759"/>
<keyword evidence="7" id="KW-0805">Transcription regulation</keyword>
<dbReference type="Proteomes" id="UP000238479">
    <property type="component" value="Chromosome 6"/>
</dbReference>
<feature type="region of interest" description="Disordered" evidence="10">
    <location>
        <begin position="272"/>
        <end position="305"/>
    </location>
</feature>
<evidence type="ECO:0000256" key="2">
    <source>
        <dbReference type="ARBA" id="ARBA00004496"/>
    </source>
</evidence>
<name>A0A2P6PMY2_ROSCH</name>
<keyword evidence="5" id="KW-0597">Phosphoprotein</keyword>
<evidence type="ECO:0000256" key="1">
    <source>
        <dbReference type="ARBA" id="ARBA00004123"/>
    </source>
</evidence>
<dbReference type="PANTHER" id="PTHR31169">
    <property type="entry name" value="OS05G0300700 PROTEIN"/>
    <property type="match status" value="1"/>
</dbReference>
<dbReference type="InterPro" id="IPR040221">
    <property type="entry name" value="CDCA7/CDA7L"/>
</dbReference>
<keyword evidence="12" id="KW-0863">Zinc-finger</keyword>
<feature type="compositionally biased region" description="Basic and acidic residues" evidence="10">
    <location>
        <begin position="285"/>
        <end position="299"/>
    </location>
</feature>
<comment type="caution">
    <text evidence="12">The sequence shown here is derived from an EMBL/GenBank/DDBJ whole genome shotgun (WGS) entry which is preliminary data.</text>
</comment>
<feature type="compositionally biased region" description="Basic residues" evidence="10">
    <location>
        <begin position="339"/>
        <end position="350"/>
    </location>
</feature>
<dbReference type="Gramene" id="PRQ23281">
    <property type="protein sequence ID" value="PRQ23281"/>
    <property type="gene ID" value="RchiOBHm_Chr6g0259631"/>
</dbReference>
<comment type="subcellular location">
    <subcellularLocation>
        <location evidence="2">Cytoplasm</location>
    </subcellularLocation>
    <subcellularLocation>
        <location evidence="1">Nucleus</location>
    </subcellularLocation>
</comment>
<keyword evidence="4" id="KW-1017">Isopeptide bond</keyword>
<sequence>MFPLSDGPKMVSRRTRGPKPAADGDEETGSGDNAAAEVSDYEQIRDQRIKENKERMQKLGIFDLSLQLKSKPSAASKRGRPLKDPSDQTNTITKTSLSPARRSSRLKTLAPVSYVEIRPKGKRESSWNGEINIKEGIRPEIYSDEHEKLLGDCKETWELSVDGYGEDGKRIYDPVKGETCHQCRQKTLGQHTHCCKCDLVQGQFCGDCLYMRYGENVIEASKNPDWICPVCRGICNCSLCRKEKGWEPTGNLYRKVINLGYKSVAHYLIQTRRSQRKSETSGAEESMHDDMKQETEEAHLTGGEEMEEVQCVDAKDLGNIDDTGAAVAGDSVEGETKGKPRRRSTRLRKN</sequence>
<keyword evidence="12" id="KW-0479">Metal-binding</keyword>
<accession>A0A2P6PMY2</accession>
<gene>
    <name evidence="12" type="ORF">RchiOBHm_Chr6g0259631</name>
</gene>
<protein>
    <submittedName>
        <fullName evidence="12">Putative Zinc-finger domain of monoamine-oxidase A repressor R1</fullName>
    </submittedName>
</protein>
<dbReference type="GO" id="GO:0005634">
    <property type="term" value="C:nucleus"/>
    <property type="evidence" value="ECO:0007669"/>
    <property type="project" value="UniProtKB-SubCell"/>
</dbReference>
<dbReference type="EMBL" id="PDCK01000044">
    <property type="protein sequence ID" value="PRQ23281.1"/>
    <property type="molecule type" value="Genomic_DNA"/>
</dbReference>
<evidence type="ECO:0000256" key="9">
    <source>
        <dbReference type="ARBA" id="ARBA00023242"/>
    </source>
</evidence>
<keyword evidence="3" id="KW-0963">Cytoplasm</keyword>
<dbReference type="AlphaFoldDB" id="A0A2P6PMY2"/>
<evidence type="ECO:0000256" key="4">
    <source>
        <dbReference type="ARBA" id="ARBA00022499"/>
    </source>
</evidence>
<dbReference type="PANTHER" id="PTHR31169:SF33">
    <property type="entry name" value="CELL DIVISION CYCLE-ASSOCIATED 7-LIKE PROTEIN"/>
    <property type="match status" value="1"/>
</dbReference>
<dbReference type="GO" id="GO:0008270">
    <property type="term" value="F:zinc ion binding"/>
    <property type="evidence" value="ECO:0007669"/>
    <property type="project" value="UniProtKB-KW"/>
</dbReference>
<feature type="region of interest" description="Disordered" evidence="10">
    <location>
        <begin position="322"/>
        <end position="350"/>
    </location>
</feature>
<feature type="domain" description="Zinc-finger" evidence="11">
    <location>
        <begin position="172"/>
        <end position="268"/>
    </location>
</feature>
<reference evidence="12 13" key="1">
    <citation type="journal article" date="2018" name="Nat. Genet.">
        <title>The Rosa genome provides new insights in the design of modern roses.</title>
        <authorList>
            <person name="Bendahmane M."/>
        </authorList>
    </citation>
    <scope>NUCLEOTIDE SEQUENCE [LARGE SCALE GENOMIC DNA]</scope>
    <source>
        <strain evidence="13">cv. Old Blush</strain>
    </source>
</reference>
<feature type="region of interest" description="Disordered" evidence="10">
    <location>
        <begin position="70"/>
        <end position="104"/>
    </location>
</feature>
<dbReference type="GO" id="GO:0005737">
    <property type="term" value="C:cytoplasm"/>
    <property type="evidence" value="ECO:0007669"/>
    <property type="project" value="UniProtKB-SubCell"/>
</dbReference>
<keyword evidence="9" id="KW-0539">Nucleus</keyword>
<evidence type="ECO:0000256" key="8">
    <source>
        <dbReference type="ARBA" id="ARBA00023163"/>
    </source>
</evidence>
<evidence type="ECO:0000313" key="13">
    <source>
        <dbReference type="Proteomes" id="UP000238479"/>
    </source>
</evidence>
<keyword evidence="12" id="KW-0862">Zinc</keyword>
<keyword evidence="8" id="KW-0804">Transcription</keyword>
<feature type="compositionally biased region" description="Polar residues" evidence="10">
    <location>
        <begin position="87"/>
        <end position="98"/>
    </location>
</feature>
<proteinExistence type="predicted"/>
<organism evidence="12 13">
    <name type="scientific">Rosa chinensis</name>
    <name type="common">China rose</name>
    <dbReference type="NCBI Taxonomy" id="74649"/>
    <lineage>
        <taxon>Eukaryota</taxon>
        <taxon>Viridiplantae</taxon>
        <taxon>Streptophyta</taxon>
        <taxon>Embryophyta</taxon>
        <taxon>Tracheophyta</taxon>
        <taxon>Spermatophyta</taxon>
        <taxon>Magnoliopsida</taxon>
        <taxon>eudicotyledons</taxon>
        <taxon>Gunneridae</taxon>
        <taxon>Pentapetalae</taxon>
        <taxon>rosids</taxon>
        <taxon>fabids</taxon>
        <taxon>Rosales</taxon>
        <taxon>Rosaceae</taxon>
        <taxon>Rosoideae</taxon>
        <taxon>Rosoideae incertae sedis</taxon>
        <taxon>Rosa</taxon>
    </lineage>
</organism>